<keyword evidence="3" id="KW-1185">Reference proteome</keyword>
<gene>
    <name evidence="2" type="ORF">PVAP13_3NG249000</name>
</gene>
<comment type="caution">
    <text evidence="2">The sequence shown here is derived from an EMBL/GenBank/DDBJ whole genome shotgun (WGS) entry which is preliminary data.</text>
</comment>
<name>A0A8T0UH39_PANVG</name>
<reference evidence="2" key="1">
    <citation type="submission" date="2020-05" db="EMBL/GenBank/DDBJ databases">
        <title>WGS assembly of Panicum virgatum.</title>
        <authorList>
            <person name="Lovell J.T."/>
            <person name="Jenkins J."/>
            <person name="Shu S."/>
            <person name="Juenger T.E."/>
            <person name="Schmutz J."/>
        </authorList>
    </citation>
    <scope>NUCLEOTIDE SEQUENCE</scope>
    <source>
        <strain evidence="2">AP13</strain>
    </source>
</reference>
<proteinExistence type="predicted"/>
<evidence type="ECO:0000313" key="2">
    <source>
        <dbReference type="EMBL" id="KAG2621305.1"/>
    </source>
</evidence>
<accession>A0A8T0UH39</accession>
<protein>
    <submittedName>
        <fullName evidence="2">Uncharacterized protein</fullName>
    </submittedName>
</protein>
<evidence type="ECO:0000313" key="3">
    <source>
        <dbReference type="Proteomes" id="UP000823388"/>
    </source>
</evidence>
<dbReference type="EMBL" id="CM029042">
    <property type="protein sequence ID" value="KAG2621305.1"/>
    <property type="molecule type" value="Genomic_DNA"/>
</dbReference>
<evidence type="ECO:0000256" key="1">
    <source>
        <dbReference type="SAM" id="MobiDB-lite"/>
    </source>
</evidence>
<dbReference type="Proteomes" id="UP000823388">
    <property type="component" value="Chromosome 3N"/>
</dbReference>
<sequence>MSPATGVRSRTRPAPVRWPATSSSPRVCVPEPEGRLLLAAEEADSGSGQRAPCPPDTMGDPAAADLLSTRRPPSDPATNVVLTPPPLNSRRCSMSAASRWRYARQVIHDLPNCPSSLTAMTRSAGPERRGHHGCGRVPRQIRKEGCERLSIMTQKMVHFYKKNGCSKGSLWLI</sequence>
<dbReference type="AlphaFoldDB" id="A0A8T0UH39"/>
<feature type="region of interest" description="Disordered" evidence="1">
    <location>
        <begin position="1"/>
        <end position="82"/>
    </location>
</feature>
<organism evidence="2 3">
    <name type="scientific">Panicum virgatum</name>
    <name type="common">Blackwell switchgrass</name>
    <dbReference type="NCBI Taxonomy" id="38727"/>
    <lineage>
        <taxon>Eukaryota</taxon>
        <taxon>Viridiplantae</taxon>
        <taxon>Streptophyta</taxon>
        <taxon>Embryophyta</taxon>
        <taxon>Tracheophyta</taxon>
        <taxon>Spermatophyta</taxon>
        <taxon>Magnoliopsida</taxon>
        <taxon>Liliopsida</taxon>
        <taxon>Poales</taxon>
        <taxon>Poaceae</taxon>
        <taxon>PACMAD clade</taxon>
        <taxon>Panicoideae</taxon>
        <taxon>Panicodae</taxon>
        <taxon>Paniceae</taxon>
        <taxon>Panicinae</taxon>
        <taxon>Panicum</taxon>
        <taxon>Panicum sect. Hiantes</taxon>
    </lineage>
</organism>